<proteinExistence type="predicted"/>
<comment type="caution">
    <text evidence="2">The sequence shown here is derived from an EMBL/GenBank/DDBJ whole genome shotgun (WGS) entry which is preliminary data.</text>
</comment>
<organism evidence="2 3">
    <name type="scientific">Metabacillus arenae</name>
    <dbReference type="NCBI Taxonomy" id="2771434"/>
    <lineage>
        <taxon>Bacteria</taxon>
        <taxon>Bacillati</taxon>
        <taxon>Bacillota</taxon>
        <taxon>Bacilli</taxon>
        <taxon>Bacillales</taxon>
        <taxon>Bacillaceae</taxon>
        <taxon>Metabacillus</taxon>
    </lineage>
</organism>
<sequence>MKPVVKEYQNEDLLKNDVNDLQARGVSPEDIYVLSHDDERTNRVADVSNASTIGLNEMGLDTAVGNLFMKKGDELRNKIQEVGFSSQEAEVYEEKLDEGKILLFVTDHQKASDWRL</sequence>
<dbReference type="EMBL" id="JACXAI010000005">
    <property type="protein sequence ID" value="MBD1379729.1"/>
    <property type="molecule type" value="Genomic_DNA"/>
</dbReference>
<reference evidence="2" key="1">
    <citation type="submission" date="2020-09" db="EMBL/GenBank/DDBJ databases">
        <title>A novel bacterium of genus Bacillus, isolated from South China Sea.</title>
        <authorList>
            <person name="Huang H."/>
            <person name="Mo K."/>
            <person name="Hu Y."/>
        </authorList>
    </citation>
    <scope>NUCLEOTIDE SEQUENCE</scope>
    <source>
        <strain evidence="2">IB182487</strain>
    </source>
</reference>
<protein>
    <submittedName>
        <fullName evidence="2">General stress protein</fullName>
    </submittedName>
</protein>
<gene>
    <name evidence="2" type="ORF">IC621_05750</name>
</gene>
<dbReference type="RefSeq" id="WP_191156651.1">
    <property type="nucleotide sequence ID" value="NZ_JACXAI010000005.1"/>
</dbReference>
<accession>A0A926S067</accession>
<evidence type="ECO:0000259" key="1">
    <source>
        <dbReference type="Pfam" id="PF11181"/>
    </source>
</evidence>
<feature type="domain" description="General stress protein 17M-like" evidence="1">
    <location>
        <begin position="3"/>
        <end position="99"/>
    </location>
</feature>
<evidence type="ECO:0000313" key="3">
    <source>
        <dbReference type="Proteomes" id="UP000626844"/>
    </source>
</evidence>
<name>A0A926S067_9BACI</name>
<dbReference type="Pfam" id="PF11181">
    <property type="entry name" value="YflT"/>
    <property type="match status" value="1"/>
</dbReference>
<dbReference type="AlphaFoldDB" id="A0A926S067"/>
<dbReference type="Proteomes" id="UP000626844">
    <property type="component" value="Unassembled WGS sequence"/>
</dbReference>
<keyword evidence="3" id="KW-1185">Reference proteome</keyword>
<dbReference type="InterPro" id="IPR025889">
    <property type="entry name" value="GSP17M-like_dom"/>
</dbReference>
<evidence type="ECO:0000313" key="2">
    <source>
        <dbReference type="EMBL" id="MBD1379729.1"/>
    </source>
</evidence>